<organism evidence="1 2">
    <name type="scientific">Psychromonas arctica</name>
    <dbReference type="NCBI Taxonomy" id="168275"/>
    <lineage>
        <taxon>Bacteria</taxon>
        <taxon>Pseudomonadati</taxon>
        <taxon>Pseudomonadota</taxon>
        <taxon>Gammaproteobacteria</taxon>
        <taxon>Alteromonadales</taxon>
        <taxon>Psychromonadaceae</taxon>
        <taxon>Psychromonas</taxon>
    </lineage>
</organism>
<evidence type="ECO:0000313" key="1">
    <source>
        <dbReference type="EMBL" id="MEL0660941.1"/>
    </source>
</evidence>
<accession>A0ABU9HGR3</accession>
<dbReference type="RefSeq" id="WP_341629303.1">
    <property type="nucleotide sequence ID" value="NZ_JBAKBA010000070.1"/>
</dbReference>
<reference evidence="1 2" key="1">
    <citation type="submission" date="2024-02" db="EMBL/GenBank/DDBJ databases">
        <title>Bacteria isolated from the canopy kelp, Nereocystis luetkeana.</title>
        <authorList>
            <person name="Pfister C.A."/>
            <person name="Younker I.T."/>
            <person name="Light S.H."/>
        </authorList>
    </citation>
    <scope>NUCLEOTIDE SEQUENCE [LARGE SCALE GENOMIC DNA]</scope>
    <source>
        <strain evidence="1 2">TI.2.07</strain>
    </source>
</reference>
<name>A0ABU9HGR3_9GAMM</name>
<evidence type="ECO:0000313" key="2">
    <source>
        <dbReference type="Proteomes" id="UP001366060"/>
    </source>
</evidence>
<gene>
    <name evidence="1" type="ORF">V6255_17560</name>
</gene>
<dbReference type="EMBL" id="JBAKBA010000070">
    <property type="protein sequence ID" value="MEL0660941.1"/>
    <property type="molecule type" value="Genomic_DNA"/>
</dbReference>
<proteinExistence type="predicted"/>
<keyword evidence="2" id="KW-1185">Reference proteome</keyword>
<dbReference type="Proteomes" id="UP001366060">
    <property type="component" value="Unassembled WGS sequence"/>
</dbReference>
<sequence length="213" mass="24295">MSKNIEISESTFQSLESLAKGFDTPDSVISRLINNFENKKETKPLLSFIPSDEKRFLKLLVRDRLAEVVLYKNDGSRTITEWNASKLMETSNLRANLWSGFLRGWKEKGIISAEFSIYPNLKNIENEKTKILASTLNLTFSEMKDLDDDYEITKHVDTDGRIYDFTIRFLDGCNSKILANINGLNKNKELKFGAFTDISSVISNFSSKSILEP</sequence>
<protein>
    <submittedName>
        <fullName evidence="1">Uncharacterized protein</fullName>
    </submittedName>
</protein>
<comment type="caution">
    <text evidence="1">The sequence shown here is derived from an EMBL/GenBank/DDBJ whole genome shotgun (WGS) entry which is preliminary data.</text>
</comment>